<dbReference type="Gene3D" id="2.40.170.20">
    <property type="entry name" value="TonB-dependent receptor, beta-barrel domain"/>
    <property type="match status" value="1"/>
</dbReference>
<sequence length="749" mass="83613">MKSEKKVSPKFLLGSILFATNTYAIAQEGIVDNEAVLGTVNVIADSIPEEIESKNSLKVDTTRIGKGVQAIRDIPQNVTVMTEKLLNDRELDDFRDVLKFTSGVTFQAGETGEEDVLMRGFSLGQAGDILRDGMREASLITRDTFATDRVEVIKGSASMLFGKGSTGGVVNQVSKRAFFADYYQLEAKIGDGRFGRLQADLNKDFGKNGAVRLNLMTQSADQWGSKDNRNGVALNWRNLLGNGHELMVDLYHLKTDQRPIYNHPWLLTGNNGELNRKIVPVLDSKNFYGFRSDYNQTEQTVVTVGHTVKFSVDEELKTTLRYGKYERDLWASVVRFANASLQPDGKAVSLDNMPTDATVLTRNSFKGRRGISDIFQLQSDYSNKFELGGFKHHLMAGVDITHENAKRNNNNSGGSLALSDPLATTTVGNPNDGAYRADTRTWIYNEFESQSIGVYLQDIVSLSKQWKVVAGVRFDRFNADYYDYVSTNSGSRADNLFSPRFGLIFEPNTSSSYYVSYGESYNTSGDTYQFSLGNFAPGSNNEKAANTPPEKSRNLEVGGKWELFNQRALVGLALFRSEKYNERNTDPDTAATQMLLSGKRHATGVELSFAGQITPRWEFFYNHTWIPDAEIDECNESTCTGNAQREGDRPGLTPRNSASAWTTYRIDNKWRVGLGMTHRSKQSPVGNRSVVASSFTTWDAMVEYQLHPNTALKLTVTNLTDELYADALYRGFYSPGEPRRVYLSINSVF</sequence>
<evidence type="ECO:0000256" key="10">
    <source>
        <dbReference type="PROSITE-ProRule" id="PRU01360"/>
    </source>
</evidence>
<dbReference type="Proteomes" id="UP000262004">
    <property type="component" value="Chromosome"/>
</dbReference>
<dbReference type="KEGG" id="htl:HPTL_0507"/>
<evidence type="ECO:0000256" key="3">
    <source>
        <dbReference type="ARBA" id="ARBA00022448"/>
    </source>
</evidence>
<keyword evidence="7 10" id="KW-0472">Membrane</keyword>
<feature type="domain" description="TonB-dependent receptor plug" evidence="13">
    <location>
        <begin position="71"/>
        <end position="169"/>
    </location>
</feature>
<dbReference type="GO" id="GO:0015344">
    <property type="term" value="F:siderophore uptake transmembrane transporter activity"/>
    <property type="evidence" value="ECO:0007669"/>
    <property type="project" value="TreeGrafter"/>
</dbReference>
<comment type="similarity">
    <text evidence="2 10 11">Belongs to the TonB-dependent receptor family.</text>
</comment>
<evidence type="ECO:0000259" key="12">
    <source>
        <dbReference type="Pfam" id="PF00593"/>
    </source>
</evidence>
<evidence type="ECO:0000256" key="6">
    <source>
        <dbReference type="ARBA" id="ARBA00023077"/>
    </source>
</evidence>
<keyword evidence="4 10" id="KW-1134">Transmembrane beta strand</keyword>
<keyword evidence="6 11" id="KW-0798">TonB box</keyword>
<dbReference type="InterPro" id="IPR010105">
    <property type="entry name" value="TonB_sidphr_rcpt"/>
</dbReference>
<dbReference type="GO" id="GO:0009279">
    <property type="term" value="C:cell outer membrane"/>
    <property type="evidence" value="ECO:0007669"/>
    <property type="project" value="UniProtKB-SubCell"/>
</dbReference>
<evidence type="ECO:0000256" key="11">
    <source>
        <dbReference type="RuleBase" id="RU003357"/>
    </source>
</evidence>
<keyword evidence="9 10" id="KW-0998">Cell outer membrane</keyword>
<organism evidence="14 15">
    <name type="scientific">Hydrogenophilus thermoluteolus</name>
    <name type="common">Pseudomonas hydrogenothermophila</name>
    <dbReference type="NCBI Taxonomy" id="297"/>
    <lineage>
        <taxon>Bacteria</taxon>
        <taxon>Pseudomonadati</taxon>
        <taxon>Pseudomonadota</taxon>
        <taxon>Hydrogenophilia</taxon>
        <taxon>Hydrogenophilales</taxon>
        <taxon>Hydrogenophilaceae</taxon>
        <taxon>Hydrogenophilus</taxon>
    </lineage>
</organism>
<dbReference type="CDD" id="cd01347">
    <property type="entry name" value="ligand_gated_channel"/>
    <property type="match status" value="1"/>
</dbReference>
<evidence type="ECO:0000256" key="2">
    <source>
        <dbReference type="ARBA" id="ARBA00009810"/>
    </source>
</evidence>
<dbReference type="InterPro" id="IPR000531">
    <property type="entry name" value="Beta-barrel_TonB"/>
</dbReference>
<dbReference type="InterPro" id="IPR037066">
    <property type="entry name" value="Plug_dom_sf"/>
</dbReference>
<keyword evidence="3 10" id="KW-0813">Transport</keyword>
<feature type="domain" description="TonB-dependent receptor-like beta-barrel" evidence="12">
    <location>
        <begin position="275"/>
        <end position="719"/>
    </location>
</feature>
<proteinExistence type="inferred from homology"/>
<evidence type="ECO:0000313" key="15">
    <source>
        <dbReference type="Proteomes" id="UP000262004"/>
    </source>
</evidence>
<dbReference type="OrthoDB" id="9760333at2"/>
<dbReference type="PROSITE" id="PS52016">
    <property type="entry name" value="TONB_DEPENDENT_REC_3"/>
    <property type="match status" value="1"/>
</dbReference>
<evidence type="ECO:0000256" key="4">
    <source>
        <dbReference type="ARBA" id="ARBA00022452"/>
    </source>
</evidence>
<dbReference type="EMBL" id="AP018558">
    <property type="protein sequence ID" value="BBD76775.1"/>
    <property type="molecule type" value="Genomic_DNA"/>
</dbReference>
<gene>
    <name evidence="14" type="ORF">HPTL_0507</name>
</gene>
<dbReference type="AlphaFoldDB" id="A0A2Z6DWK2"/>
<evidence type="ECO:0000256" key="8">
    <source>
        <dbReference type="ARBA" id="ARBA00023170"/>
    </source>
</evidence>
<keyword evidence="5 10" id="KW-0812">Transmembrane</keyword>
<name>A0A2Z6DWK2_HYDTE</name>
<dbReference type="NCBIfam" id="TIGR01783">
    <property type="entry name" value="TonB-siderophor"/>
    <property type="match status" value="1"/>
</dbReference>
<keyword evidence="15" id="KW-1185">Reference proteome</keyword>
<accession>A0A2Z6DWK2</accession>
<comment type="subcellular location">
    <subcellularLocation>
        <location evidence="1 10">Cell outer membrane</location>
        <topology evidence="1 10">Multi-pass membrane protein</topology>
    </subcellularLocation>
</comment>
<evidence type="ECO:0000256" key="1">
    <source>
        <dbReference type="ARBA" id="ARBA00004571"/>
    </source>
</evidence>
<evidence type="ECO:0000259" key="13">
    <source>
        <dbReference type="Pfam" id="PF07715"/>
    </source>
</evidence>
<evidence type="ECO:0000256" key="7">
    <source>
        <dbReference type="ARBA" id="ARBA00023136"/>
    </source>
</evidence>
<dbReference type="RefSeq" id="WP_119334589.1">
    <property type="nucleotide sequence ID" value="NZ_AP018558.1"/>
</dbReference>
<evidence type="ECO:0000256" key="9">
    <source>
        <dbReference type="ARBA" id="ARBA00023237"/>
    </source>
</evidence>
<keyword evidence="8" id="KW-0675">Receptor</keyword>
<dbReference type="InterPro" id="IPR012910">
    <property type="entry name" value="Plug_dom"/>
</dbReference>
<dbReference type="Pfam" id="PF07715">
    <property type="entry name" value="Plug"/>
    <property type="match status" value="1"/>
</dbReference>
<dbReference type="GO" id="GO:0015891">
    <property type="term" value="P:siderophore transport"/>
    <property type="evidence" value="ECO:0007669"/>
    <property type="project" value="InterPro"/>
</dbReference>
<evidence type="ECO:0000256" key="5">
    <source>
        <dbReference type="ARBA" id="ARBA00022692"/>
    </source>
</evidence>
<protein>
    <submittedName>
        <fullName evidence="14">TonB family protein</fullName>
    </submittedName>
</protein>
<dbReference type="Pfam" id="PF00593">
    <property type="entry name" value="TonB_dep_Rec_b-barrel"/>
    <property type="match status" value="1"/>
</dbReference>
<dbReference type="SUPFAM" id="SSF56935">
    <property type="entry name" value="Porins"/>
    <property type="match status" value="1"/>
</dbReference>
<dbReference type="InterPro" id="IPR036942">
    <property type="entry name" value="Beta-barrel_TonB_sf"/>
</dbReference>
<dbReference type="PANTHER" id="PTHR32552:SF83">
    <property type="entry name" value="BLR3904 PROTEIN"/>
    <property type="match status" value="1"/>
</dbReference>
<dbReference type="Gene3D" id="2.170.130.10">
    <property type="entry name" value="TonB-dependent receptor, plug domain"/>
    <property type="match status" value="1"/>
</dbReference>
<dbReference type="GO" id="GO:0038023">
    <property type="term" value="F:signaling receptor activity"/>
    <property type="evidence" value="ECO:0007669"/>
    <property type="project" value="InterPro"/>
</dbReference>
<dbReference type="InterPro" id="IPR039426">
    <property type="entry name" value="TonB-dep_rcpt-like"/>
</dbReference>
<reference evidence="14 15" key="1">
    <citation type="submission" date="2018-04" db="EMBL/GenBank/DDBJ databases">
        <title>Complete genome sequence of Hydrogenophilus thermoluteolus TH-1.</title>
        <authorList>
            <person name="Arai H."/>
        </authorList>
    </citation>
    <scope>NUCLEOTIDE SEQUENCE [LARGE SCALE GENOMIC DNA]</scope>
    <source>
        <strain evidence="14 15">TH-1</strain>
    </source>
</reference>
<evidence type="ECO:0000313" key="14">
    <source>
        <dbReference type="EMBL" id="BBD76775.1"/>
    </source>
</evidence>
<dbReference type="PANTHER" id="PTHR32552">
    <property type="entry name" value="FERRICHROME IRON RECEPTOR-RELATED"/>
    <property type="match status" value="1"/>
</dbReference>